<comment type="caution">
    <text evidence="1">The sequence shown here is derived from an EMBL/GenBank/DDBJ whole genome shotgun (WGS) entry which is preliminary data.</text>
</comment>
<sequence>MDECLARLRELAGPELYRGNAFRTAGLPTGATRGEVRSRYREAKVQGAVGPGWERVLAAFEVLRDPRHRIVHEMFWYWGSPSGSCGCSPSSPLHQDHDEAVRLHSRLLDAELDASGRGEAAEGRPGGEREWEEAAGLWSALVEREDFWCHLRRRADALDDPRLEPSSVDAVREELPRALVMPVARLAAGAEDADHLVRCCLAWSGLGEHLLDDVFDEVLALSYDSASDALRAAGQQIRSGSPAAAADLLTATAVPVLRRLKPFASHASQRRAAEVLDLGADRLGACAVLLAGGPPPSAGAARVHPEACTTLLGLAEEFAVSPETRSSVSASRILLYGASGAGDAARRPEGLGGSAAPPPEVFSPPPEAFSHGSGFLRTMVAGFAGFIVAQGAADDLSAAIAIGAASAAVSAFGLRLRSRGRT</sequence>
<dbReference type="Proteomes" id="UP001597365">
    <property type="component" value="Unassembled WGS sequence"/>
</dbReference>
<accession>A0ABW4PF27</accession>
<protein>
    <submittedName>
        <fullName evidence="1">Uncharacterized protein</fullName>
    </submittedName>
</protein>
<proteinExistence type="predicted"/>
<organism evidence="1 2">
    <name type="scientific">Streptomyces desertarenae</name>
    <dbReference type="NCBI Taxonomy" id="2666184"/>
    <lineage>
        <taxon>Bacteria</taxon>
        <taxon>Bacillati</taxon>
        <taxon>Actinomycetota</taxon>
        <taxon>Actinomycetes</taxon>
        <taxon>Kitasatosporales</taxon>
        <taxon>Streptomycetaceae</taxon>
        <taxon>Streptomyces</taxon>
    </lineage>
</organism>
<name>A0ABW4PF27_9ACTN</name>
<evidence type="ECO:0000313" key="2">
    <source>
        <dbReference type="Proteomes" id="UP001597365"/>
    </source>
</evidence>
<reference evidence="2" key="1">
    <citation type="journal article" date="2019" name="Int. J. Syst. Evol. Microbiol.">
        <title>The Global Catalogue of Microorganisms (GCM) 10K type strain sequencing project: providing services to taxonomists for standard genome sequencing and annotation.</title>
        <authorList>
            <consortium name="The Broad Institute Genomics Platform"/>
            <consortium name="The Broad Institute Genome Sequencing Center for Infectious Disease"/>
            <person name="Wu L."/>
            <person name="Ma J."/>
        </authorList>
    </citation>
    <scope>NUCLEOTIDE SEQUENCE [LARGE SCALE GENOMIC DNA]</scope>
    <source>
        <strain evidence="2">CGMCC 4.7455</strain>
    </source>
</reference>
<gene>
    <name evidence="1" type="ORF">ACFSJS_06540</name>
</gene>
<keyword evidence="2" id="KW-1185">Reference proteome</keyword>
<evidence type="ECO:0000313" key="1">
    <source>
        <dbReference type="EMBL" id="MFD1829318.1"/>
    </source>
</evidence>
<dbReference type="RefSeq" id="WP_380897745.1">
    <property type="nucleotide sequence ID" value="NZ_JBHUFU010000003.1"/>
</dbReference>
<dbReference type="EMBL" id="JBHUFU010000003">
    <property type="protein sequence ID" value="MFD1829318.1"/>
    <property type="molecule type" value="Genomic_DNA"/>
</dbReference>